<accession>A0A222VNU5</accession>
<evidence type="ECO:0000313" key="4">
    <source>
        <dbReference type="EMBL" id="SDC19510.1"/>
    </source>
</evidence>
<dbReference type="Gene3D" id="1.10.10.10">
    <property type="entry name" value="Winged helix-like DNA-binding domain superfamily/Winged helix DNA-binding domain"/>
    <property type="match status" value="1"/>
</dbReference>
<dbReference type="KEGG" id="pmad:BAY61_11975"/>
<sequence>MSWDREDLVEGPVPLWFQIAERLRTAVEKAEFGEGDALPSESALGARFGVSRTTARAALDSLEADGLISRRSGRGSVVLPPRVTVPPHQLASFTEDMRARGLEPSYGSTQVTVEAVSGEPARALGVARRTKLVRIERVLLADGAPIAVSTSWLSPDVVAVRTPPTAAELAGSLYDWLERTTGTRLVAGRETIAADIADAVLAERLGVAVGSPVLTAVRVASDVTGRAVEYADRRYRGDRYRFTVDSVRS</sequence>
<name>A0A222VNU5_9PSEU</name>
<evidence type="ECO:0000256" key="2">
    <source>
        <dbReference type="ARBA" id="ARBA00023125"/>
    </source>
</evidence>
<dbReference type="STRING" id="530584.SAMN05421630_101771"/>
<keyword evidence="2" id="KW-0238">DNA-binding</keyword>
<protein>
    <submittedName>
        <fullName evidence="4">GntR family transcriptional regulator</fullName>
    </submittedName>
</protein>
<dbReference type="SUPFAM" id="SSF64288">
    <property type="entry name" value="Chorismate lyase-like"/>
    <property type="match status" value="1"/>
</dbReference>
<reference evidence="4 5" key="1">
    <citation type="submission" date="2016-10" db="EMBL/GenBank/DDBJ databases">
        <authorList>
            <person name="de Groot N.N."/>
        </authorList>
    </citation>
    <scope>NUCLEOTIDE SEQUENCE [LARGE SCALE GENOMIC DNA]</scope>
    <source>
        <strain evidence="4 5">CGMCC 4.5506</strain>
    </source>
</reference>
<dbReference type="PANTHER" id="PTHR44846">
    <property type="entry name" value="MANNOSYL-D-GLYCERATE TRANSPORT/METABOLISM SYSTEM REPRESSOR MNGR-RELATED"/>
    <property type="match status" value="1"/>
</dbReference>
<dbReference type="SUPFAM" id="SSF46785">
    <property type="entry name" value="Winged helix' DNA-binding domain"/>
    <property type="match status" value="1"/>
</dbReference>
<dbReference type="OrthoDB" id="8584262at2"/>
<dbReference type="InterPro" id="IPR011663">
    <property type="entry name" value="UTRA"/>
</dbReference>
<dbReference type="InterPro" id="IPR028978">
    <property type="entry name" value="Chorismate_lyase_/UTRA_dom_sf"/>
</dbReference>
<dbReference type="Pfam" id="PF00392">
    <property type="entry name" value="GntR"/>
    <property type="match status" value="1"/>
</dbReference>
<dbReference type="EMBL" id="FMZE01000001">
    <property type="protein sequence ID" value="SDC19510.1"/>
    <property type="molecule type" value="Genomic_DNA"/>
</dbReference>
<dbReference type="InterPro" id="IPR000524">
    <property type="entry name" value="Tscrpt_reg_HTH_GntR"/>
</dbReference>
<dbReference type="RefSeq" id="WP_091797118.1">
    <property type="nucleotide sequence ID" value="NZ_CP016353.1"/>
</dbReference>
<dbReference type="Gene3D" id="3.40.1410.10">
    <property type="entry name" value="Chorismate lyase-like"/>
    <property type="match status" value="1"/>
</dbReference>
<dbReference type="InterPro" id="IPR036390">
    <property type="entry name" value="WH_DNA-bd_sf"/>
</dbReference>
<organism evidence="4 5">
    <name type="scientific">Prauserella marina</name>
    <dbReference type="NCBI Taxonomy" id="530584"/>
    <lineage>
        <taxon>Bacteria</taxon>
        <taxon>Bacillati</taxon>
        <taxon>Actinomycetota</taxon>
        <taxon>Actinomycetes</taxon>
        <taxon>Pseudonocardiales</taxon>
        <taxon>Pseudonocardiaceae</taxon>
        <taxon>Prauserella</taxon>
    </lineage>
</organism>
<dbReference type="AlphaFoldDB" id="A0A222VNU5"/>
<evidence type="ECO:0000256" key="3">
    <source>
        <dbReference type="ARBA" id="ARBA00023163"/>
    </source>
</evidence>
<gene>
    <name evidence="4" type="ORF">SAMN05421630_101771</name>
</gene>
<dbReference type="SMART" id="SM00866">
    <property type="entry name" value="UTRA"/>
    <property type="match status" value="1"/>
</dbReference>
<dbReference type="GO" id="GO:0045892">
    <property type="term" value="P:negative regulation of DNA-templated transcription"/>
    <property type="evidence" value="ECO:0007669"/>
    <property type="project" value="TreeGrafter"/>
</dbReference>
<dbReference type="PRINTS" id="PR00035">
    <property type="entry name" value="HTHGNTR"/>
</dbReference>
<evidence type="ECO:0000313" key="5">
    <source>
        <dbReference type="Proteomes" id="UP000199494"/>
    </source>
</evidence>
<dbReference type="GO" id="GO:0003700">
    <property type="term" value="F:DNA-binding transcription factor activity"/>
    <property type="evidence" value="ECO:0007669"/>
    <property type="project" value="InterPro"/>
</dbReference>
<dbReference type="PANTHER" id="PTHR44846:SF1">
    <property type="entry name" value="MANNOSYL-D-GLYCERATE TRANSPORT_METABOLISM SYSTEM REPRESSOR MNGR-RELATED"/>
    <property type="match status" value="1"/>
</dbReference>
<dbReference type="SMART" id="SM00345">
    <property type="entry name" value="HTH_GNTR"/>
    <property type="match status" value="1"/>
</dbReference>
<dbReference type="InterPro" id="IPR036388">
    <property type="entry name" value="WH-like_DNA-bd_sf"/>
</dbReference>
<keyword evidence="1" id="KW-0805">Transcription regulation</keyword>
<dbReference type="CDD" id="cd07377">
    <property type="entry name" value="WHTH_GntR"/>
    <property type="match status" value="1"/>
</dbReference>
<dbReference type="InterPro" id="IPR050679">
    <property type="entry name" value="Bact_HTH_transcr_reg"/>
</dbReference>
<evidence type="ECO:0000256" key="1">
    <source>
        <dbReference type="ARBA" id="ARBA00023015"/>
    </source>
</evidence>
<dbReference type="PROSITE" id="PS50949">
    <property type="entry name" value="HTH_GNTR"/>
    <property type="match status" value="1"/>
</dbReference>
<dbReference type="Pfam" id="PF07702">
    <property type="entry name" value="UTRA"/>
    <property type="match status" value="1"/>
</dbReference>
<keyword evidence="3" id="KW-0804">Transcription</keyword>
<keyword evidence="5" id="KW-1185">Reference proteome</keyword>
<dbReference type="Proteomes" id="UP000199494">
    <property type="component" value="Unassembled WGS sequence"/>
</dbReference>
<proteinExistence type="predicted"/>
<dbReference type="GO" id="GO:0003677">
    <property type="term" value="F:DNA binding"/>
    <property type="evidence" value="ECO:0007669"/>
    <property type="project" value="UniProtKB-KW"/>
</dbReference>